<evidence type="ECO:0000313" key="3">
    <source>
        <dbReference type="Proteomes" id="UP001215280"/>
    </source>
</evidence>
<dbReference type="Proteomes" id="UP001215280">
    <property type="component" value="Unassembled WGS sequence"/>
</dbReference>
<name>A0AAD7MXD8_9AGAR</name>
<dbReference type="AlphaFoldDB" id="A0AAD7MXD8"/>
<evidence type="ECO:0000313" key="2">
    <source>
        <dbReference type="EMBL" id="KAJ7737184.1"/>
    </source>
</evidence>
<feature type="compositionally biased region" description="Low complexity" evidence="1">
    <location>
        <begin position="268"/>
        <end position="296"/>
    </location>
</feature>
<feature type="compositionally biased region" description="Low complexity" evidence="1">
    <location>
        <begin position="131"/>
        <end position="147"/>
    </location>
</feature>
<feature type="region of interest" description="Disordered" evidence="1">
    <location>
        <begin position="268"/>
        <end position="298"/>
    </location>
</feature>
<gene>
    <name evidence="2" type="ORF">DFH07DRAFT_966622</name>
</gene>
<proteinExistence type="predicted"/>
<feature type="compositionally biased region" description="Basic and acidic residues" evidence="1">
    <location>
        <begin position="176"/>
        <end position="190"/>
    </location>
</feature>
<accession>A0AAD7MXD8</accession>
<keyword evidence="3" id="KW-1185">Reference proteome</keyword>
<dbReference type="EMBL" id="JARJLG010000145">
    <property type="protein sequence ID" value="KAJ7737184.1"/>
    <property type="molecule type" value="Genomic_DNA"/>
</dbReference>
<organism evidence="2 3">
    <name type="scientific">Mycena maculata</name>
    <dbReference type="NCBI Taxonomy" id="230809"/>
    <lineage>
        <taxon>Eukaryota</taxon>
        <taxon>Fungi</taxon>
        <taxon>Dikarya</taxon>
        <taxon>Basidiomycota</taxon>
        <taxon>Agaricomycotina</taxon>
        <taxon>Agaricomycetes</taxon>
        <taxon>Agaricomycetidae</taxon>
        <taxon>Agaricales</taxon>
        <taxon>Marasmiineae</taxon>
        <taxon>Mycenaceae</taxon>
        <taxon>Mycena</taxon>
    </lineage>
</organism>
<sequence>MSPPHLRAVAPPPVSFIPCPIPSYLSTNFTNHVDFSRHGNRNYYVLYLGPGQGLYSLKPPCVSAAEQNGYSVSQAIESFKTYPQVRAAWALHCYHMHSKCATHTNKCKHNLSCSTHLRLPPASNADLPPDAAATVTSAGSASSSPSPRTIGGTIIVPRKINGGPARPPASSVDAAATEHKVPLYDSHSSDQDGAASSGSAQVSTHWGVPQGAAAAQSELTSLSDPSKDVAAQAPSSPTVHSGVPQQTRPPGVLQGAPVQMRSVASVSSVPPSSLSASPATASVRTSAVPSSSSPARIRPMPLESISQAGHLSPHKAGRNDTYFVSATSGAIHHSSESALNFIAQESMYVVVGWDAARRRAEEVVRRGDGSSSAVDVDR</sequence>
<comment type="caution">
    <text evidence="2">The sequence shown here is derived from an EMBL/GenBank/DDBJ whole genome shotgun (WGS) entry which is preliminary data.</text>
</comment>
<evidence type="ECO:0000256" key="1">
    <source>
        <dbReference type="SAM" id="MobiDB-lite"/>
    </source>
</evidence>
<feature type="region of interest" description="Disordered" evidence="1">
    <location>
        <begin position="124"/>
        <end position="253"/>
    </location>
</feature>
<feature type="compositionally biased region" description="Low complexity" evidence="1">
    <location>
        <begin position="191"/>
        <end position="203"/>
    </location>
</feature>
<reference evidence="2" key="1">
    <citation type="submission" date="2023-03" db="EMBL/GenBank/DDBJ databases">
        <title>Massive genome expansion in bonnet fungi (Mycena s.s.) driven by repeated elements and novel gene families across ecological guilds.</title>
        <authorList>
            <consortium name="Lawrence Berkeley National Laboratory"/>
            <person name="Harder C.B."/>
            <person name="Miyauchi S."/>
            <person name="Viragh M."/>
            <person name="Kuo A."/>
            <person name="Thoen E."/>
            <person name="Andreopoulos B."/>
            <person name="Lu D."/>
            <person name="Skrede I."/>
            <person name="Drula E."/>
            <person name="Henrissat B."/>
            <person name="Morin E."/>
            <person name="Kohler A."/>
            <person name="Barry K."/>
            <person name="LaButti K."/>
            <person name="Morin E."/>
            <person name="Salamov A."/>
            <person name="Lipzen A."/>
            <person name="Mereny Z."/>
            <person name="Hegedus B."/>
            <person name="Baldrian P."/>
            <person name="Stursova M."/>
            <person name="Weitz H."/>
            <person name="Taylor A."/>
            <person name="Grigoriev I.V."/>
            <person name="Nagy L.G."/>
            <person name="Martin F."/>
            <person name="Kauserud H."/>
        </authorList>
    </citation>
    <scope>NUCLEOTIDE SEQUENCE</scope>
    <source>
        <strain evidence="2">CBHHK188m</strain>
    </source>
</reference>
<protein>
    <submittedName>
        <fullName evidence="2">Uncharacterized protein</fullName>
    </submittedName>
</protein>
<feature type="compositionally biased region" description="Polar residues" evidence="1">
    <location>
        <begin position="233"/>
        <end position="248"/>
    </location>
</feature>